<accession>A0A022QS72</accession>
<evidence type="ECO:0000313" key="2">
    <source>
        <dbReference type="EMBL" id="EYU31567.1"/>
    </source>
</evidence>
<dbReference type="SUPFAM" id="SSF56112">
    <property type="entry name" value="Protein kinase-like (PK-like)"/>
    <property type="match status" value="1"/>
</dbReference>
<feature type="non-terminal residue" evidence="2">
    <location>
        <position position="1"/>
    </location>
</feature>
<dbReference type="Proteomes" id="UP000030748">
    <property type="component" value="Unassembled WGS sequence"/>
</dbReference>
<sequence length="679" mass="76217">EYSTKLLDLNIFTEHLQDWVTENLYSEGPHNFASPFSLNELRTFDFALEGVLFQQLIRMPCPPHHPSDNNLKEDEFLALEDFLHTAAQGLWQTFWHKNKPLPFFLSYPRYIGSKFYTIEKAKSRGRLGGLCGAAWTSKSKARWDDVVEFVLFKQNLDENALSPKVICEALFYGVHMLFSRSLSGYKSVEETDYVFVSILDSKYGGVVRIGGDLGKLEVDLSDPYKSMAEWITRHADVSVSCVDRIWNGMGNVNWGDLGTLQVLLAMYYSIARWCGPARKSMDSLAEHHSIRLEKRRMETQLVEYENENENENALVPYSSNYNGEIVEVEYENNRDSKSKGARLNLVRGEMLVVEDRNEGLKSFRVEEVVNDGGGNSNFSYIAVAADSCTAEVLNLFVGAHSSRLEPSWEDMNLWYQVQRQTKVLNILKENGVSSKCLPEIIASGRVVHAGPCDKKGPNGVCDHPWCGTPVLATRPVGDPVSCVVGPFSSDEATRLCRDCLAGLRSAKTLNILHGDIRPENVIRVDESGFVLVSWGRAVLEDRDSPSLNLRFSSTHALQHGKLCPSSDIESLVYLVYFVVGGSMKEQDSIESALRWRKRCWEKRAIQRKLGQVSPILKAFADYVDSVRGTTYAVDYDAWLRRLNRAVDGSDDERGKMVEEGVRVMCVAESSGTSGGGNSL</sequence>
<dbReference type="EMBL" id="KI630960">
    <property type="protein sequence ID" value="EYU31567.1"/>
    <property type="molecule type" value="Genomic_DNA"/>
</dbReference>
<evidence type="ECO:0000313" key="3">
    <source>
        <dbReference type="Proteomes" id="UP000030748"/>
    </source>
</evidence>
<dbReference type="PANTHER" id="PTHR35118:SF2">
    <property type="entry name" value="PROTEIN KINASE DOMAIN-CONTAINING PROTEIN"/>
    <property type="match status" value="1"/>
</dbReference>
<dbReference type="Gene3D" id="1.10.510.10">
    <property type="entry name" value="Transferase(Phosphotransferase) domain 1"/>
    <property type="match status" value="1"/>
</dbReference>
<keyword evidence="1" id="KW-0175">Coiled coil</keyword>
<feature type="coiled-coil region" evidence="1">
    <location>
        <begin position="287"/>
        <end position="314"/>
    </location>
</feature>
<dbReference type="eggNOG" id="ENOG502QQSV">
    <property type="taxonomic scope" value="Eukaryota"/>
</dbReference>
<evidence type="ECO:0008006" key="4">
    <source>
        <dbReference type="Google" id="ProtNLM"/>
    </source>
</evidence>
<dbReference type="InterPro" id="IPR011009">
    <property type="entry name" value="Kinase-like_dom_sf"/>
</dbReference>
<dbReference type="STRING" id="4155.A0A022QS72"/>
<proteinExistence type="predicted"/>
<evidence type="ECO:0000256" key="1">
    <source>
        <dbReference type="SAM" id="Coils"/>
    </source>
</evidence>
<protein>
    <recommendedName>
        <fullName evidence="4">Protein kinase domain-containing protein</fullName>
    </recommendedName>
</protein>
<dbReference type="AlphaFoldDB" id="A0A022QS72"/>
<dbReference type="PANTHER" id="PTHR35118">
    <property type="entry name" value="KINASE FAMILY PROTEIN"/>
    <property type="match status" value="1"/>
</dbReference>
<reference evidence="2 3" key="1">
    <citation type="journal article" date="2013" name="Proc. Natl. Acad. Sci. U.S.A.">
        <title>Fine-scale variation in meiotic recombination in Mimulus inferred from population shotgun sequencing.</title>
        <authorList>
            <person name="Hellsten U."/>
            <person name="Wright K.M."/>
            <person name="Jenkins J."/>
            <person name="Shu S."/>
            <person name="Yuan Y."/>
            <person name="Wessler S.R."/>
            <person name="Schmutz J."/>
            <person name="Willis J.H."/>
            <person name="Rokhsar D.S."/>
        </authorList>
    </citation>
    <scope>NUCLEOTIDE SEQUENCE [LARGE SCALE GENOMIC DNA]</scope>
    <source>
        <strain evidence="3">cv. DUN x IM62</strain>
    </source>
</reference>
<organism evidence="2 3">
    <name type="scientific">Erythranthe guttata</name>
    <name type="common">Yellow monkey flower</name>
    <name type="synonym">Mimulus guttatus</name>
    <dbReference type="NCBI Taxonomy" id="4155"/>
    <lineage>
        <taxon>Eukaryota</taxon>
        <taxon>Viridiplantae</taxon>
        <taxon>Streptophyta</taxon>
        <taxon>Embryophyta</taxon>
        <taxon>Tracheophyta</taxon>
        <taxon>Spermatophyta</taxon>
        <taxon>Magnoliopsida</taxon>
        <taxon>eudicotyledons</taxon>
        <taxon>Gunneridae</taxon>
        <taxon>Pentapetalae</taxon>
        <taxon>asterids</taxon>
        <taxon>lamiids</taxon>
        <taxon>Lamiales</taxon>
        <taxon>Phrymaceae</taxon>
        <taxon>Erythranthe</taxon>
    </lineage>
</organism>
<name>A0A022QS72_ERYGU</name>
<keyword evidence="3" id="KW-1185">Reference proteome</keyword>
<gene>
    <name evidence="2" type="ORF">MIMGU_mgv1a020646mg</name>
</gene>